<comment type="caution">
    <text evidence="2">The sequence shown here is derived from an EMBL/GenBank/DDBJ whole genome shotgun (WGS) entry which is preliminary data.</text>
</comment>
<dbReference type="PROSITE" id="PS50878">
    <property type="entry name" value="RT_POL"/>
    <property type="match status" value="1"/>
</dbReference>
<evidence type="ECO:0000259" key="1">
    <source>
        <dbReference type="PROSITE" id="PS50878"/>
    </source>
</evidence>
<gene>
    <name evidence="2" type="ORF">F3Y22_tig00110159pilonHSYRG00144</name>
</gene>
<dbReference type="EMBL" id="VEPZ02000856">
    <property type="protein sequence ID" value="KAE8715904.1"/>
    <property type="molecule type" value="Genomic_DNA"/>
</dbReference>
<dbReference type="CDD" id="cd01650">
    <property type="entry name" value="RT_nLTR_like"/>
    <property type="match status" value="1"/>
</dbReference>
<evidence type="ECO:0000313" key="2">
    <source>
        <dbReference type="EMBL" id="KAE8715904.1"/>
    </source>
</evidence>
<dbReference type="AlphaFoldDB" id="A0A6A3BGP7"/>
<dbReference type="PANTHER" id="PTHR31635">
    <property type="entry name" value="REVERSE TRANSCRIPTASE DOMAIN-CONTAINING PROTEIN-RELATED"/>
    <property type="match status" value="1"/>
</dbReference>
<dbReference type="Proteomes" id="UP000436088">
    <property type="component" value="Unassembled WGS sequence"/>
</dbReference>
<sequence>MALDTEYQQVLTQEEILWFQKARLDWILKGERNTNFFHLTTMLSTDYDRFMPRLNEDEKTELSNHATMEEVREALFSMKGLKASGPNGIQPIFYKQNWDTVKNTIRDFVNTTMDLGRMYTKILKTFLVLIPKNAAANNITQFRPISLLITSYKIFSNIIVHRLRPLLQRLIDPYQNIFLKGRSIADNILIVQEAVQSMMNLKGRNGAVIAKIDLQKAYDNVRWEFLKKTLQDFNFPEKLIKIIMFCIMSSIIELLWNGEIIESLNPKQGLRQGDSLSLYQFILFMEKLSHMILEKEERAL</sequence>
<evidence type="ECO:0000313" key="3">
    <source>
        <dbReference type="Proteomes" id="UP000436088"/>
    </source>
</evidence>
<feature type="domain" description="Reverse transcriptase" evidence="1">
    <location>
        <begin position="111"/>
        <end position="300"/>
    </location>
</feature>
<name>A0A6A3BGP7_HIBSY</name>
<protein>
    <recommendedName>
        <fullName evidence="1">Reverse transcriptase domain-containing protein</fullName>
    </recommendedName>
</protein>
<reference evidence="2" key="1">
    <citation type="submission" date="2019-09" db="EMBL/GenBank/DDBJ databases">
        <title>Draft genome information of white flower Hibiscus syriacus.</title>
        <authorList>
            <person name="Kim Y.-M."/>
        </authorList>
    </citation>
    <scope>NUCLEOTIDE SEQUENCE [LARGE SCALE GENOMIC DNA]</scope>
    <source>
        <strain evidence="2">YM2019G1</strain>
    </source>
</reference>
<proteinExistence type="predicted"/>
<dbReference type="InterPro" id="IPR000477">
    <property type="entry name" value="RT_dom"/>
</dbReference>
<dbReference type="Pfam" id="PF00078">
    <property type="entry name" value="RVT_1"/>
    <property type="match status" value="1"/>
</dbReference>
<accession>A0A6A3BGP7</accession>
<keyword evidence="3" id="KW-1185">Reference proteome</keyword>
<organism evidence="2 3">
    <name type="scientific">Hibiscus syriacus</name>
    <name type="common">Rose of Sharon</name>
    <dbReference type="NCBI Taxonomy" id="106335"/>
    <lineage>
        <taxon>Eukaryota</taxon>
        <taxon>Viridiplantae</taxon>
        <taxon>Streptophyta</taxon>
        <taxon>Embryophyta</taxon>
        <taxon>Tracheophyta</taxon>
        <taxon>Spermatophyta</taxon>
        <taxon>Magnoliopsida</taxon>
        <taxon>eudicotyledons</taxon>
        <taxon>Gunneridae</taxon>
        <taxon>Pentapetalae</taxon>
        <taxon>rosids</taxon>
        <taxon>malvids</taxon>
        <taxon>Malvales</taxon>
        <taxon>Malvaceae</taxon>
        <taxon>Malvoideae</taxon>
        <taxon>Hibiscus</taxon>
    </lineage>
</organism>
<dbReference type="PANTHER" id="PTHR31635:SF196">
    <property type="entry name" value="REVERSE TRANSCRIPTASE DOMAIN-CONTAINING PROTEIN-RELATED"/>
    <property type="match status" value="1"/>
</dbReference>